<dbReference type="RefSeq" id="WP_052407440.1">
    <property type="nucleotide sequence ID" value="NZ_JOEF01000011.1"/>
</dbReference>
<dbReference type="OrthoDB" id="4140098at2"/>
<dbReference type="GO" id="GO:0032993">
    <property type="term" value="C:protein-DNA complex"/>
    <property type="evidence" value="ECO:0007669"/>
    <property type="project" value="TreeGrafter"/>
</dbReference>
<gene>
    <name evidence="6" type="ORF">SAMN04489726_0792</name>
</gene>
<dbReference type="GO" id="GO:0003700">
    <property type="term" value="F:DNA-binding transcription factor activity"/>
    <property type="evidence" value="ECO:0007669"/>
    <property type="project" value="InterPro"/>
</dbReference>
<dbReference type="SUPFAM" id="SSF46785">
    <property type="entry name" value="Winged helix' DNA-binding domain"/>
    <property type="match status" value="1"/>
</dbReference>
<name>A0A1G9RZA9_ALLAB</name>
<feature type="domain" description="HTH lysR-type" evidence="5">
    <location>
        <begin position="4"/>
        <end position="61"/>
    </location>
</feature>
<dbReference type="eggNOG" id="COG0583">
    <property type="taxonomic scope" value="Bacteria"/>
</dbReference>
<evidence type="ECO:0000256" key="4">
    <source>
        <dbReference type="ARBA" id="ARBA00023163"/>
    </source>
</evidence>
<dbReference type="Gene3D" id="3.40.190.10">
    <property type="entry name" value="Periplasmic binding protein-like II"/>
    <property type="match status" value="2"/>
</dbReference>
<keyword evidence="3 6" id="KW-0238">DNA-binding</keyword>
<keyword evidence="2" id="KW-0805">Transcription regulation</keyword>
<dbReference type="STRING" id="211114.SAMN04489726_0792"/>
<dbReference type="PROSITE" id="PS50931">
    <property type="entry name" value="HTH_LYSR"/>
    <property type="match status" value="1"/>
</dbReference>
<accession>A0A1G9RZA9</accession>
<organism evidence="6 7">
    <name type="scientific">Allokutzneria albata</name>
    <name type="common">Kibdelosporangium albatum</name>
    <dbReference type="NCBI Taxonomy" id="211114"/>
    <lineage>
        <taxon>Bacteria</taxon>
        <taxon>Bacillati</taxon>
        <taxon>Actinomycetota</taxon>
        <taxon>Actinomycetes</taxon>
        <taxon>Pseudonocardiales</taxon>
        <taxon>Pseudonocardiaceae</taxon>
        <taxon>Allokutzneria</taxon>
    </lineage>
</organism>
<dbReference type="EMBL" id="LT629701">
    <property type="protein sequence ID" value="SDM28563.1"/>
    <property type="molecule type" value="Genomic_DNA"/>
</dbReference>
<dbReference type="Pfam" id="PF03466">
    <property type="entry name" value="LysR_substrate"/>
    <property type="match status" value="1"/>
</dbReference>
<reference evidence="6 7" key="1">
    <citation type="submission" date="2016-10" db="EMBL/GenBank/DDBJ databases">
        <authorList>
            <person name="de Groot N.N."/>
        </authorList>
    </citation>
    <scope>NUCLEOTIDE SEQUENCE [LARGE SCALE GENOMIC DNA]</scope>
    <source>
        <strain evidence="6 7">DSM 44149</strain>
    </source>
</reference>
<dbReference type="GO" id="GO:0003677">
    <property type="term" value="F:DNA binding"/>
    <property type="evidence" value="ECO:0007669"/>
    <property type="project" value="UniProtKB-KW"/>
</dbReference>
<dbReference type="InterPro" id="IPR005119">
    <property type="entry name" value="LysR_subst-bd"/>
</dbReference>
<dbReference type="Pfam" id="PF00126">
    <property type="entry name" value="HTH_1"/>
    <property type="match status" value="1"/>
</dbReference>
<dbReference type="InterPro" id="IPR036388">
    <property type="entry name" value="WH-like_DNA-bd_sf"/>
</dbReference>
<sequence>MDDVEVRELRYFRAVADELNFSRAAVRLGIAQPPLSRAIRQLERRIGVQLFVRDTRQVALTPAGHALRAETARVFDAVSAAVHRTRRAGQATPTVVVTAKAGVATDLLRRIVRSYAELPGAEAVEIVVSGYGEQAAMLRDGRADLALIGSPAEHAGFDAEPLCTEPRVVALPAGHELAGRATLSCRDLVGLPMPQWPGATPAERAYWAGRDYDLPTHGPEIRDSSQLLENVALGQTVALIPSSLAEHNPRPDIAYRPVLDASPYTTVIAWPAGSTAPWIARFVQVANSQLVTTVIEGPSSP</sequence>
<evidence type="ECO:0000313" key="7">
    <source>
        <dbReference type="Proteomes" id="UP000183376"/>
    </source>
</evidence>
<dbReference type="InterPro" id="IPR036390">
    <property type="entry name" value="WH_DNA-bd_sf"/>
</dbReference>
<dbReference type="AlphaFoldDB" id="A0A1G9RZA9"/>
<dbReference type="InterPro" id="IPR000847">
    <property type="entry name" value="LysR_HTH_N"/>
</dbReference>
<dbReference type="PANTHER" id="PTHR30346:SF0">
    <property type="entry name" value="HCA OPERON TRANSCRIPTIONAL ACTIVATOR HCAR"/>
    <property type="match status" value="1"/>
</dbReference>
<evidence type="ECO:0000313" key="6">
    <source>
        <dbReference type="EMBL" id="SDM28563.1"/>
    </source>
</evidence>
<keyword evidence="4" id="KW-0804">Transcription</keyword>
<protein>
    <submittedName>
        <fullName evidence="6">DNA-binding transcriptional regulator, LysR family</fullName>
    </submittedName>
</protein>
<evidence type="ECO:0000256" key="2">
    <source>
        <dbReference type="ARBA" id="ARBA00023015"/>
    </source>
</evidence>
<dbReference type="PRINTS" id="PR00039">
    <property type="entry name" value="HTHLYSR"/>
</dbReference>
<dbReference type="CDD" id="cd08414">
    <property type="entry name" value="PBP2_LTTR_aromatics_like"/>
    <property type="match status" value="1"/>
</dbReference>
<comment type="similarity">
    <text evidence="1">Belongs to the LysR transcriptional regulatory family.</text>
</comment>
<keyword evidence="7" id="KW-1185">Reference proteome</keyword>
<dbReference type="PANTHER" id="PTHR30346">
    <property type="entry name" value="TRANSCRIPTIONAL DUAL REGULATOR HCAR-RELATED"/>
    <property type="match status" value="1"/>
</dbReference>
<dbReference type="Gene3D" id="1.10.10.10">
    <property type="entry name" value="Winged helix-like DNA-binding domain superfamily/Winged helix DNA-binding domain"/>
    <property type="match status" value="1"/>
</dbReference>
<proteinExistence type="inferred from homology"/>
<evidence type="ECO:0000256" key="3">
    <source>
        <dbReference type="ARBA" id="ARBA00023125"/>
    </source>
</evidence>
<dbReference type="FunFam" id="1.10.10.10:FF:000001">
    <property type="entry name" value="LysR family transcriptional regulator"/>
    <property type="match status" value="1"/>
</dbReference>
<evidence type="ECO:0000259" key="5">
    <source>
        <dbReference type="PROSITE" id="PS50931"/>
    </source>
</evidence>
<dbReference type="Proteomes" id="UP000183376">
    <property type="component" value="Chromosome I"/>
</dbReference>
<evidence type="ECO:0000256" key="1">
    <source>
        <dbReference type="ARBA" id="ARBA00009437"/>
    </source>
</evidence>
<dbReference type="SUPFAM" id="SSF53850">
    <property type="entry name" value="Periplasmic binding protein-like II"/>
    <property type="match status" value="1"/>
</dbReference>